<comment type="caution">
    <text evidence="2">The sequence shown here is derived from an EMBL/GenBank/DDBJ whole genome shotgun (WGS) entry which is preliminary data.</text>
</comment>
<sequence length="288" mass="31711">MIGDGPCSGRAKTDDGQQKINRLPDGRPPAGWLTTKLIARRRLTFSLLKRTAERAGGRAGFCAPRRLASVSEPRENWNRRKIARDDTQTRVASLCRFRGEAPSHLREAQQGIKLRPEPRSFAWTSSRWFTATIPERLVSSIAFAPALPAVELSSPAPGDPPKGGHRKRAAASLPLRGYKCFVPRGKVCLCSFARSLVGLGLSRTIDRPARLAEDLLGARRRASQERESPSRVNIRKRTGNKLRLFVRPESEAWAASQKGALSGALARGESRLCMRLARRGAGSVSFPR</sequence>
<reference evidence="2 3" key="1">
    <citation type="submission" date="2019-12" db="EMBL/GenBank/DDBJ databases">
        <authorList>
            <person name="Alioto T."/>
            <person name="Alioto T."/>
            <person name="Gomez Garrido J."/>
        </authorList>
    </citation>
    <scope>NUCLEOTIDE SEQUENCE [LARGE SCALE GENOMIC DNA]</scope>
</reference>
<dbReference type="AlphaFoldDB" id="A0A8S0TM90"/>
<evidence type="ECO:0000313" key="3">
    <source>
        <dbReference type="Proteomes" id="UP000594638"/>
    </source>
</evidence>
<dbReference type="Gramene" id="OE9A033045T1">
    <property type="protein sequence ID" value="OE9A033045C1"/>
    <property type="gene ID" value="OE9A033045"/>
</dbReference>
<feature type="compositionally biased region" description="Basic and acidic residues" evidence="1">
    <location>
        <begin position="11"/>
        <end position="25"/>
    </location>
</feature>
<proteinExistence type="predicted"/>
<gene>
    <name evidence="2" type="ORF">OLEA9_A033045</name>
</gene>
<name>A0A8S0TM90_OLEEU</name>
<dbReference type="Proteomes" id="UP000594638">
    <property type="component" value="Unassembled WGS sequence"/>
</dbReference>
<evidence type="ECO:0000256" key="1">
    <source>
        <dbReference type="SAM" id="MobiDB-lite"/>
    </source>
</evidence>
<protein>
    <submittedName>
        <fullName evidence="2">Uncharacterized protein</fullName>
    </submittedName>
</protein>
<accession>A0A8S0TM90</accession>
<feature type="region of interest" description="Disordered" evidence="1">
    <location>
        <begin position="1"/>
        <end position="28"/>
    </location>
</feature>
<evidence type="ECO:0000313" key="2">
    <source>
        <dbReference type="EMBL" id="CAA3006487.1"/>
    </source>
</evidence>
<dbReference type="EMBL" id="CACTIH010007260">
    <property type="protein sequence ID" value="CAA3006487.1"/>
    <property type="molecule type" value="Genomic_DNA"/>
</dbReference>
<keyword evidence="3" id="KW-1185">Reference proteome</keyword>
<organism evidence="2 3">
    <name type="scientific">Olea europaea subsp. europaea</name>
    <dbReference type="NCBI Taxonomy" id="158383"/>
    <lineage>
        <taxon>Eukaryota</taxon>
        <taxon>Viridiplantae</taxon>
        <taxon>Streptophyta</taxon>
        <taxon>Embryophyta</taxon>
        <taxon>Tracheophyta</taxon>
        <taxon>Spermatophyta</taxon>
        <taxon>Magnoliopsida</taxon>
        <taxon>eudicotyledons</taxon>
        <taxon>Gunneridae</taxon>
        <taxon>Pentapetalae</taxon>
        <taxon>asterids</taxon>
        <taxon>lamiids</taxon>
        <taxon>Lamiales</taxon>
        <taxon>Oleaceae</taxon>
        <taxon>Oleeae</taxon>
        <taxon>Olea</taxon>
    </lineage>
</organism>